<name>A0ABQ8UK13_9EUKA</name>
<evidence type="ECO:0000256" key="1">
    <source>
        <dbReference type="ARBA" id="ARBA00004123"/>
    </source>
</evidence>
<dbReference type="SMART" id="SM00320">
    <property type="entry name" value="WD40"/>
    <property type="match status" value="5"/>
</dbReference>
<accession>A0ABQ8UK13</accession>
<protein>
    <recommendedName>
        <fullName evidence="6">Cleavage stimulation factor 50 kDa subunit</fullName>
    </recommendedName>
</protein>
<keyword evidence="2 7" id="KW-0853">WD repeat</keyword>
<evidence type="ECO:0000256" key="6">
    <source>
        <dbReference type="ARBA" id="ARBA00029851"/>
    </source>
</evidence>
<feature type="repeat" description="WD" evidence="7">
    <location>
        <begin position="114"/>
        <end position="144"/>
    </location>
</feature>
<dbReference type="InterPro" id="IPR001680">
    <property type="entry name" value="WD40_rpt"/>
</dbReference>
<dbReference type="Pfam" id="PF00400">
    <property type="entry name" value="WD40"/>
    <property type="match status" value="4"/>
</dbReference>
<gene>
    <name evidence="9" type="ORF">PAPYR_5772</name>
</gene>
<dbReference type="PANTHER" id="PTHR44133">
    <property type="entry name" value="CLEAVAGE STIMULATION FACTOR SUBUNIT 1"/>
    <property type="match status" value="1"/>
</dbReference>
<reference evidence="9" key="1">
    <citation type="journal article" date="2022" name="bioRxiv">
        <title>Genomics of Preaxostyla Flagellates Illuminates Evolutionary Transitions and the Path Towards Mitochondrial Loss.</title>
        <authorList>
            <person name="Novak L.V.F."/>
            <person name="Treitli S.C."/>
            <person name="Pyrih J."/>
            <person name="Halakuc P."/>
            <person name="Pipaliya S.V."/>
            <person name="Vacek V."/>
            <person name="Brzon O."/>
            <person name="Soukal P."/>
            <person name="Eme L."/>
            <person name="Dacks J.B."/>
            <person name="Karnkowska A."/>
            <person name="Elias M."/>
            <person name="Hampl V."/>
        </authorList>
    </citation>
    <scope>NUCLEOTIDE SEQUENCE</scope>
    <source>
        <strain evidence="9">RCP-MX</strain>
    </source>
</reference>
<dbReference type="Proteomes" id="UP001141327">
    <property type="component" value="Unassembled WGS sequence"/>
</dbReference>
<dbReference type="Gene3D" id="1.20.960.50">
    <property type="entry name" value="Cleavage stimulation factor subunit 1, dimerisation domain"/>
    <property type="match status" value="1"/>
</dbReference>
<keyword evidence="10" id="KW-1185">Reference proteome</keyword>
<dbReference type="InterPro" id="IPR019775">
    <property type="entry name" value="WD40_repeat_CS"/>
</dbReference>
<feature type="repeat" description="WD" evidence="7">
    <location>
        <begin position="273"/>
        <end position="298"/>
    </location>
</feature>
<dbReference type="Gene3D" id="2.130.10.10">
    <property type="entry name" value="YVTN repeat-like/Quinoprotein amine dehydrogenase"/>
    <property type="match status" value="2"/>
</dbReference>
<proteinExistence type="predicted"/>
<dbReference type="EMBL" id="JAPMOS010000028">
    <property type="protein sequence ID" value="KAJ4458568.1"/>
    <property type="molecule type" value="Genomic_DNA"/>
</dbReference>
<evidence type="ECO:0000256" key="4">
    <source>
        <dbReference type="ARBA" id="ARBA00022737"/>
    </source>
</evidence>
<dbReference type="InterPro" id="IPR015943">
    <property type="entry name" value="WD40/YVTN_repeat-like_dom_sf"/>
</dbReference>
<keyword evidence="4" id="KW-0677">Repeat</keyword>
<dbReference type="SUPFAM" id="SSF50978">
    <property type="entry name" value="WD40 repeat-like"/>
    <property type="match status" value="1"/>
</dbReference>
<dbReference type="PROSITE" id="PS00678">
    <property type="entry name" value="WD_REPEATS_1"/>
    <property type="match status" value="1"/>
</dbReference>
<keyword evidence="3" id="KW-0507">mRNA processing</keyword>
<dbReference type="PANTHER" id="PTHR44133:SF2">
    <property type="entry name" value="CLEAVAGE STIMULATION FACTOR SUBUNIT 1"/>
    <property type="match status" value="1"/>
</dbReference>
<evidence type="ECO:0000256" key="7">
    <source>
        <dbReference type="PROSITE-ProRule" id="PRU00221"/>
    </source>
</evidence>
<dbReference type="PROSITE" id="PS50294">
    <property type="entry name" value="WD_REPEATS_REGION"/>
    <property type="match status" value="1"/>
</dbReference>
<dbReference type="Pfam" id="PF16699">
    <property type="entry name" value="CSTF1_dimer"/>
    <property type="match status" value="1"/>
</dbReference>
<evidence type="ECO:0000313" key="9">
    <source>
        <dbReference type="EMBL" id="KAJ4458568.1"/>
    </source>
</evidence>
<evidence type="ECO:0000256" key="3">
    <source>
        <dbReference type="ARBA" id="ARBA00022664"/>
    </source>
</evidence>
<sequence>MQQDPLPTFGFSIPRTIDQNLYKLIIRQLQSDGLPSAAALLSDMTNIPIDDTIPRNRLQKLVETAETLERSTDTARLAEEIYANSGVVRSLEYPLVKREGAIPLPAPTYATSFVTTHKKACRCAAFSEDGAWIATGSDDATVKLLYTAKLRPHISQKGEPVQDEETQRPNFRTFHDHTGPINEVTFHPREQLVASASQDSKVLFFDYSKSSNRRSTHAIEESYPVRSISYHPTGDYLLVGTEHPVVRLYDMHTMEALCCPEVADHHTAPISQGNLYATSSEDGWLKIWDTVSNRCVSSYKAHDGAEVCSIRFSRRGHYLLTAGRDSIVRLWDLRHAQHLMSVNTYTGAKIQQSAATAVFSHTEDYIFTTDEQSLSIASWDTRLGTRNPFTPRGLSVGGAEFVHSGFGLGDLIARHTYRWVGTAMMVFVSRVPRFPQQALKKARQVQTSPRSRRALVGKLDPGIAEPGEGRDTRKIGVPAACHGSTQRRGGVGGGAAVLAMIRIRRTFVSGHPKL</sequence>
<dbReference type="InterPro" id="IPR036322">
    <property type="entry name" value="WD40_repeat_dom_sf"/>
</dbReference>
<evidence type="ECO:0000256" key="2">
    <source>
        <dbReference type="ARBA" id="ARBA00022574"/>
    </source>
</evidence>
<feature type="repeat" description="WD" evidence="7">
    <location>
        <begin position="174"/>
        <end position="215"/>
    </location>
</feature>
<organism evidence="9 10">
    <name type="scientific">Paratrimastix pyriformis</name>
    <dbReference type="NCBI Taxonomy" id="342808"/>
    <lineage>
        <taxon>Eukaryota</taxon>
        <taxon>Metamonada</taxon>
        <taxon>Preaxostyla</taxon>
        <taxon>Paratrimastigidae</taxon>
        <taxon>Paratrimastix</taxon>
    </lineage>
</organism>
<comment type="caution">
    <text evidence="9">The sequence shown here is derived from an EMBL/GenBank/DDBJ whole genome shotgun (WGS) entry which is preliminary data.</text>
</comment>
<keyword evidence="5" id="KW-0539">Nucleus</keyword>
<dbReference type="InterPro" id="IPR044633">
    <property type="entry name" value="CstF1-like"/>
</dbReference>
<evidence type="ECO:0000256" key="5">
    <source>
        <dbReference type="ARBA" id="ARBA00023242"/>
    </source>
</evidence>
<evidence type="ECO:0000259" key="8">
    <source>
        <dbReference type="Pfam" id="PF16699"/>
    </source>
</evidence>
<feature type="domain" description="Cleavage stimulation factor subunit 1 dimerisation" evidence="8">
    <location>
        <begin position="20"/>
        <end position="68"/>
    </location>
</feature>
<dbReference type="InterPro" id="IPR038184">
    <property type="entry name" value="CSTF1_dimer_sf"/>
</dbReference>
<feature type="repeat" description="WD" evidence="7">
    <location>
        <begin position="307"/>
        <end position="341"/>
    </location>
</feature>
<evidence type="ECO:0000313" key="10">
    <source>
        <dbReference type="Proteomes" id="UP001141327"/>
    </source>
</evidence>
<dbReference type="InterPro" id="IPR032028">
    <property type="entry name" value="CSTF1_dimer"/>
</dbReference>
<comment type="subcellular location">
    <subcellularLocation>
        <location evidence="1">Nucleus</location>
    </subcellularLocation>
</comment>
<dbReference type="PROSITE" id="PS50082">
    <property type="entry name" value="WD_REPEATS_2"/>
    <property type="match status" value="4"/>
</dbReference>